<dbReference type="Proteomes" id="UP001306508">
    <property type="component" value="Unassembled WGS sequence"/>
</dbReference>
<organism evidence="1 2">
    <name type="scientific">Arxiozyma heterogenica</name>
    <dbReference type="NCBI Taxonomy" id="278026"/>
    <lineage>
        <taxon>Eukaryota</taxon>
        <taxon>Fungi</taxon>
        <taxon>Dikarya</taxon>
        <taxon>Ascomycota</taxon>
        <taxon>Saccharomycotina</taxon>
        <taxon>Saccharomycetes</taxon>
        <taxon>Saccharomycetales</taxon>
        <taxon>Saccharomycetaceae</taxon>
        <taxon>Arxiozyma</taxon>
    </lineage>
</organism>
<sequence>MPKYNLGVPVELSCNIKKKRPRKEQALLLLWSLLGLLVTKISAATTTISAPTTLSGDQTFSDDIVIESGATLALVSGSSYSFNGNINVKGSLDIIGDSTNGLTSLQFGSTTTITNSGNINIENIKSTGSASDFVIAPASIDNSGIFTVSQLNAAATIPGTNFTIAPTGSFINTGTIDYDTADKGGTTNGFLYLGAITNNGVIKSGGFAGLINEASYLIPSRYDMKGIIFNNPIEGQGEVTGNQGSIVLINTNNIGEQTFNVYKGMYIINPKIVPSSLIVKNSIESMIVFLGVDYYPWYAKNFNTLPGSLQINFAIDGHRYWFNTSCDGGWQTQNNPFVVTPSDPQYQIGGTFIYIQQFYYFPNCAWISEPITKTTTVTTEGSITEATTISTVTTSTTNQYGYTVTEIIYDVAVPAESTVYTTTTGTVSVPTTSTFTTVVTNSNGSSSTEVVVVVITPAPSTLSTTTTGAVTVPTTSTFTTVVTNSNGSSSTEVVVVVITPAPSTLSTTTTGAVTVPTTSTFTTVVTNSNGSSSTEVVVVVITPAPSTLSTTTTGAVTVPTTSTFTTVVTNSNGSSSTEVVVVVVITPAPSTLSTTTTGAVTVPTTSTFTTVVTNSNGSSSTEVVVVVITPAPSTLSTTTTGAVTVPTTSTFTTVVTNSNGSSSTEVVVVVITPAPSTLSTTTTGAVTVPTTSTFTTVVTNSNGSSSTEVVVVVITPAPSTLSTTTTGAVTVPTTSTFTTVVTNSNGSSSTEVVVVVITPAPSNSFMSSSISISSPLYKNSTISSEKPGPILTDTLVVLTTVVNGVTITTTYCPEPSATSEISMTTIIGHSSIELVYSKNQQEETNSFTTATNVTPAASIVSATIGSAFANGENQLTSKNSRASTTVVIESTKDKEDVTSETGTVVGTVESRKPETSPTTMVPQVSQYIPEQLSSSSTGVTVSHEGVPSLVSYEGKGGTIYVKWI</sequence>
<dbReference type="EMBL" id="JAWIZZ010000022">
    <property type="protein sequence ID" value="KAK5781983.1"/>
    <property type="molecule type" value="Genomic_DNA"/>
</dbReference>
<reference evidence="2" key="1">
    <citation type="submission" date="2023-07" db="EMBL/GenBank/DDBJ databases">
        <title>A draft genome of Kazachstania heterogenica Y-27499.</title>
        <authorList>
            <person name="Donic C."/>
            <person name="Kralova J.S."/>
            <person name="Fidel L."/>
            <person name="Ben-Dor S."/>
            <person name="Jung S."/>
        </authorList>
    </citation>
    <scope>NUCLEOTIDE SEQUENCE [LARGE SCALE GENOMIC DNA]</scope>
    <source>
        <strain evidence="2">Y27499</strain>
    </source>
</reference>
<comment type="caution">
    <text evidence="1">The sequence shown here is derived from an EMBL/GenBank/DDBJ whole genome shotgun (WGS) entry which is preliminary data.</text>
</comment>
<evidence type="ECO:0000313" key="1">
    <source>
        <dbReference type="EMBL" id="KAK5781983.1"/>
    </source>
</evidence>
<proteinExistence type="predicted"/>
<protein>
    <recommendedName>
        <fullName evidence="3">Hyphally-regulated cell wall protein N-terminal domain-containing protein</fullName>
    </recommendedName>
</protein>
<dbReference type="AlphaFoldDB" id="A0AAN7WQ00"/>
<keyword evidence="2" id="KW-1185">Reference proteome</keyword>
<evidence type="ECO:0000313" key="2">
    <source>
        <dbReference type="Proteomes" id="UP001306508"/>
    </source>
</evidence>
<name>A0AAN7WQ00_9SACH</name>
<accession>A0AAN7WQ00</accession>
<gene>
    <name evidence="1" type="ORF">RI543_000469</name>
</gene>
<evidence type="ECO:0008006" key="3">
    <source>
        <dbReference type="Google" id="ProtNLM"/>
    </source>
</evidence>